<proteinExistence type="predicted"/>
<protein>
    <submittedName>
        <fullName evidence="1">Uncharacterized protein</fullName>
    </submittedName>
</protein>
<evidence type="ECO:0000313" key="2">
    <source>
        <dbReference type="Proteomes" id="UP000054851"/>
    </source>
</evidence>
<dbReference type="Proteomes" id="UP000054851">
    <property type="component" value="Unassembled WGS sequence"/>
</dbReference>
<evidence type="ECO:0000313" key="1">
    <source>
        <dbReference type="EMBL" id="SAK68778.1"/>
    </source>
</evidence>
<dbReference type="AlphaFoldDB" id="A0A158BFC1"/>
<dbReference type="STRING" id="1777140.AWB79_03607"/>
<name>A0A158BFC1_9BURK</name>
<comment type="caution">
    <text evidence="1">The sequence shown here is derived from an EMBL/GenBank/DDBJ whole genome shotgun (WGS) entry which is preliminary data.</text>
</comment>
<organism evidence="1 2">
    <name type="scientific">Caballeronia hypogeia</name>
    <dbReference type="NCBI Taxonomy" id="1777140"/>
    <lineage>
        <taxon>Bacteria</taxon>
        <taxon>Pseudomonadati</taxon>
        <taxon>Pseudomonadota</taxon>
        <taxon>Betaproteobacteria</taxon>
        <taxon>Burkholderiales</taxon>
        <taxon>Burkholderiaceae</taxon>
        <taxon>Caballeronia</taxon>
    </lineage>
</organism>
<reference evidence="1" key="1">
    <citation type="submission" date="2016-01" db="EMBL/GenBank/DDBJ databases">
        <authorList>
            <person name="Peeters C."/>
        </authorList>
    </citation>
    <scope>NUCLEOTIDE SEQUENCE</scope>
    <source>
        <strain evidence="1">LMG 29322</strain>
    </source>
</reference>
<keyword evidence="2" id="KW-1185">Reference proteome</keyword>
<dbReference type="EMBL" id="FCOA02000011">
    <property type="protein sequence ID" value="SAK68778.1"/>
    <property type="molecule type" value="Genomic_DNA"/>
</dbReference>
<accession>A0A158BFC1</accession>
<sequence>MRISHAEVAFVAASEPKTLKERLGDKASDAPKEVPLGDEPCVDNCKVPAEQRGTKVRPDTCAR</sequence>
<gene>
    <name evidence="1" type="ORF">AWB79_03607</name>
</gene>